<dbReference type="Proteomes" id="UP000295258">
    <property type="component" value="Unassembled WGS sequence"/>
</dbReference>
<dbReference type="RefSeq" id="WP_132606478.1">
    <property type="nucleotide sequence ID" value="NZ_SMKO01000295.1"/>
</dbReference>
<dbReference type="GO" id="GO:0016787">
    <property type="term" value="F:hydrolase activity"/>
    <property type="evidence" value="ECO:0007669"/>
    <property type="project" value="UniProtKB-KW"/>
</dbReference>
<organism evidence="2 3">
    <name type="scientific">Nonomuraea deserti</name>
    <dbReference type="NCBI Taxonomy" id="1848322"/>
    <lineage>
        <taxon>Bacteria</taxon>
        <taxon>Bacillati</taxon>
        <taxon>Actinomycetota</taxon>
        <taxon>Actinomycetes</taxon>
        <taxon>Streptosporangiales</taxon>
        <taxon>Streptosporangiaceae</taxon>
        <taxon>Nonomuraea</taxon>
    </lineage>
</organism>
<feature type="domain" description="AB hydrolase-1" evidence="1">
    <location>
        <begin position="29"/>
        <end position="281"/>
    </location>
</feature>
<evidence type="ECO:0000259" key="1">
    <source>
        <dbReference type="Pfam" id="PF12697"/>
    </source>
</evidence>
<dbReference type="InterPro" id="IPR000073">
    <property type="entry name" value="AB_hydrolase_1"/>
</dbReference>
<dbReference type="InterPro" id="IPR029058">
    <property type="entry name" value="AB_hydrolase_fold"/>
</dbReference>
<keyword evidence="2" id="KW-0378">Hydrolase</keyword>
<evidence type="ECO:0000313" key="2">
    <source>
        <dbReference type="EMBL" id="TDC86385.1"/>
    </source>
</evidence>
<dbReference type="InterPro" id="IPR050228">
    <property type="entry name" value="Carboxylesterase_BioH"/>
</dbReference>
<keyword evidence="3" id="KW-1185">Reference proteome</keyword>
<dbReference type="AlphaFoldDB" id="A0A4V2Y604"/>
<evidence type="ECO:0000313" key="3">
    <source>
        <dbReference type="Proteomes" id="UP000295258"/>
    </source>
</evidence>
<comment type="caution">
    <text evidence="2">The sequence shown here is derived from an EMBL/GenBank/DDBJ whole genome shotgun (WGS) entry which is preliminary data.</text>
</comment>
<name>A0A4V2Y604_9ACTN</name>
<dbReference type="Pfam" id="PF12697">
    <property type="entry name" value="Abhydrolase_6"/>
    <property type="match status" value="1"/>
</dbReference>
<protein>
    <submittedName>
        <fullName evidence="2">Alpha/beta hydrolase</fullName>
    </submittedName>
</protein>
<reference evidence="2 3" key="1">
    <citation type="submission" date="2019-03" db="EMBL/GenBank/DDBJ databases">
        <title>Draft genome sequences of novel Actinobacteria.</title>
        <authorList>
            <person name="Sahin N."/>
            <person name="Ay H."/>
            <person name="Saygin H."/>
        </authorList>
    </citation>
    <scope>NUCLEOTIDE SEQUENCE [LARGE SCALE GENOMIC DNA]</scope>
    <source>
        <strain evidence="2 3">KC310</strain>
    </source>
</reference>
<dbReference type="SUPFAM" id="SSF53474">
    <property type="entry name" value="alpha/beta-Hydrolases"/>
    <property type="match status" value="1"/>
</dbReference>
<gene>
    <name evidence="2" type="ORF">E1292_48010</name>
</gene>
<dbReference type="EMBL" id="SMKO01000295">
    <property type="protein sequence ID" value="TDC86385.1"/>
    <property type="molecule type" value="Genomic_DNA"/>
</dbReference>
<proteinExistence type="predicted"/>
<accession>A0A4V2Y604</accession>
<dbReference type="PANTHER" id="PTHR43194:SF2">
    <property type="entry name" value="PEROXISOMAL MEMBRANE PROTEIN LPX1"/>
    <property type="match status" value="1"/>
</dbReference>
<dbReference type="Gene3D" id="3.40.50.1820">
    <property type="entry name" value="alpha/beta hydrolase"/>
    <property type="match status" value="1"/>
</dbReference>
<sequence>MTTTTTMGDVTSKDGTTIGYHRLGHGPGLVLLHGTMQVGRSQIELAQALSDDFTCYLPDRRGRGMSGPYGPAYGVERETEDLHALLAATGARYAVGISSGAIIALRTALTPSALDKIVLFEPPLDIAGSNPTDWLPRFDREIAAGDTTAALVTGMRATRMGPPIFMMMPRVVLQWLTVMAQKGQEKAGADGEPTFDELAPTLHYDVQVVAETATAGDPVAYRPVDAEVLLLGGARSPAYLRTALDALERVLPRARRMEMAGLGHSATCNAARHGRPDRVAAEIREFLTSDRLTGP</sequence>
<dbReference type="PANTHER" id="PTHR43194">
    <property type="entry name" value="HYDROLASE ALPHA/BETA FOLD FAMILY"/>
    <property type="match status" value="1"/>
</dbReference>